<name>A0A1Y1Q8E4_9GAMM</name>
<gene>
    <name evidence="2" type="ORF">BWK73_50500</name>
</gene>
<accession>A0A1Y1Q8E4</accession>
<dbReference type="PANTHER" id="PTHR43852:SF2">
    <property type="entry name" value="PROTEIN ADENYLYLTRANSFERASE MNTA"/>
    <property type="match status" value="1"/>
</dbReference>
<dbReference type="InterPro" id="IPR041633">
    <property type="entry name" value="Polbeta"/>
</dbReference>
<evidence type="ECO:0000313" key="2">
    <source>
        <dbReference type="EMBL" id="OQW99427.1"/>
    </source>
</evidence>
<dbReference type="PANTHER" id="PTHR43852">
    <property type="entry name" value="NUCLEOTIDYLTRANSFERASE"/>
    <property type="match status" value="1"/>
</dbReference>
<dbReference type="NCBIfam" id="NF047752">
    <property type="entry name" value="MntA_antitoxin"/>
    <property type="match status" value="1"/>
</dbReference>
<dbReference type="CDD" id="cd05403">
    <property type="entry name" value="NT_KNTase_like"/>
    <property type="match status" value="1"/>
</dbReference>
<dbReference type="Pfam" id="PF18765">
    <property type="entry name" value="Polbeta"/>
    <property type="match status" value="1"/>
</dbReference>
<proteinExistence type="predicted"/>
<comment type="caution">
    <text evidence="2">The sequence shown here is derived from an EMBL/GenBank/DDBJ whole genome shotgun (WGS) entry which is preliminary data.</text>
</comment>
<dbReference type="AlphaFoldDB" id="A0A1Y1Q8E4"/>
<reference evidence="2 3" key="1">
    <citation type="submission" date="2017-01" db="EMBL/GenBank/DDBJ databases">
        <title>Novel large sulfur bacteria in the metagenomes of groundwater-fed chemosynthetic microbial mats in the Lake Huron basin.</title>
        <authorList>
            <person name="Sharrar A.M."/>
            <person name="Flood B.E."/>
            <person name="Bailey J.V."/>
            <person name="Jones D.S."/>
            <person name="Biddanda B."/>
            <person name="Ruberg S.A."/>
            <person name="Marcus D.N."/>
            <person name="Dick G.J."/>
        </authorList>
    </citation>
    <scope>NUCLEOTIDE SEQUENCE [LARGE SCALE GENOMIC DNA]</scope>
    <source>
        <strain evidence="2">A8</strain>
    </source>
</reference>
<dbReference type="Proteomes" id="UP000192491">
    <property type="component" value="Unassembled WGS sequence"/>
</dbReference>
<evidence type="ECO:0000313" key="3">
    <source>
        <dbReference type="Proteomes" id="UP000192491"/>
    </source>
</evidence>
<organism evidence="2 3">
    <name type="scientific">Thiothrix lacustris</name>
    <dbReference type="NCBI Taxonomy" id="525917"/>
    <lineage>
        <taxon>Bacteria</taxon>
        <taxon>Pseudomonadati</taxon>
        <taxon>Pseudomonadota</taxon>
        <taxon>Gammaproteobacteria</taxon>
        <taxon>Thiotrichales</taxon>
        <taxon>Thiotrichaceae</taxon>
        <taxon>Thiothrix</taxon>
    </lineage>
</organism>
<protein>
    <recommendedName>
        <fullName evidence="1">Polymerase beta nucleotidyltransferase domain-containing protein</fullName>
    </recommendedName>
</protein>
<dbReference type="SUPFAM" id="SSF81301">
    <property type="entry name" value="Nucleotidyltransferase"/>
    <property type="match status" value="1"/>
</dbReference>
<sequence>MESSLAIHQQKLLYRILSSYSETQAIYLFGSWGTEYQTQHSDLDIAILLPPEIAKHVGPREWLTLSQALASAADMEKADLINLRQVDTVLRKEVITADRRIWCADESAALEFEALTLSLYHQLQFERQDIINDAIKTGRFRHA</sequence>
<dbReference type="InterPro" id="IPR043519">
    <property type="entry name" value="NT_sf"/>
</dbReference>
<dbReference type="EMBL" id="MTEJ01000698">
    <property type="protein sequence ID" value="OQW99427.1"/>
    <property type="molecule type" value="Genomic_DNA"/>
</dbReference>
<dbReference type="InterPro" id="IPR052930">
    <property type="entry name" value="TA_antitoxin_MntA"/>
</dbReference>
<feature type="domain" description="Polymerase beta nucleotidyltransferase" evidence="1">
    <location>
        <begin position="15"/>
        <end position="106"/>
    </location>
</feature>
<evidence type="ECO:0000259" key="1">
    <source>
        <dbReference type="Pfam" id="PF18765"/>
    </source>
</evidence>
<dbReference type="Gene3D" id="3.30.460.10">
    <property type="entry name" value="Beta Polymerase, domain 2"/>
    <property type="match status" value="1"/>
</dbReference>